<keyword evidence="2" id="KW-0472">Membrane</keyword>
<protein>
    <recommendedName>
        <fullName evidence="3">DUF6535 domain-containing protein</fullName>
    </recommendedName>
</protein>
<feature type="transmembrane region" description="Helical" evidence="2">
    <location>
        <begin position="277"/>
        <end position="304"/>
    </location>
</feature>
<proteinExistence type="predicted"/>
<evidence type="ECO:0000256" key="1">
    <source>
        <dbReference type="SAM" id="MobiDB-lite"/>
    </source>
</evidence>
<evidence type="ECO:0000313" key="4">
    <source>
        <dbReference type="EMBL" id="KAK7036131.1"/>
    </source>
</evidence>
<comment type="caution">
    <text evidence="4">The sequence shown here is derived from an EMBL/GenBank/DDBJ whole genome shotgun (WGS) entry which is preliminary data.</text>
</comment>
<reference evidence="4 5" key="1">
    <citation type="journal article" date="2024" name="J Genomics">
        <title>Draft genome sequencing and assembly of Favolaschia claudopus CIRM-BRFM 2984 isolated from oak limbs.</title>
        <authorList>
            <person name="Navarro D."/>
            <person name="Drula E."/>
            <person name="Chaduli D."/>
            <person name="Cazenave R."/>
            <person name="Ahrendt S."/>
            <person name="Wang J."/>
            <person name="Lipzen A."/>
            <person name="Daum C."/>
            <person name="Barry K."/>
            <person name="Grigoriev I.V."/>
            <person name="Favel A."/>
            <person name="Rosso M.N."/>
            <person name="Martin F."/>
        </authorList>
    </citation>
    <scope>NUCLEOTIDE SEQUENCE [LARGE SCALE GENOMIC DNA]</scope>
    <source>
        <strain evidence="4 5">CIRM-BRFM 2984</strain>
    </source>
</reference>
<evidence type="ECO:0000313" key="5">
    <source>
        <dbReference type="Proteomes" id="UP001362999"/>
    </source>
</evidence>
<dbReference type="EMBL" id="JAWWNJ010000019">
    <property type="protein sequence ID" value="KAK7036131.1"/>
    <property type="molecule type" value="Genomic_DNA"/>
</dbReference>
<organism evidence="4 5">
    <name type="scientific">Favolaschia claudopus</name>
    <dbReference type="NCBI Taxonomy" id="2862362"/>
    <lineage>
        <taxon>Eukaryota</taxon>
        <taxon>Fungi</taxon>
        <taxon>Dikarya</taxon>
        <taxon>Basidiomycota</taxon>
        <taxon>Agaricomycotina</taxon>
        <taxon>Agaricomycetes</taxon>
        <taxon>Agaricomycetidae</taxon>
        <taxon>Agaricales</taxon>
        <taxon>Marasmiineae</taxon>
        <taxon>Mycenaceae</taxon>
        <taxon>Favolaschia</taxon>
    </lineage>
</organism>
<keyword evidence="5" id="KW-1185">Reference proteome</keyword>
<dbReference type="AlphaFoldDB" id="A0AAW0C8X6"/>
<keyword evidence="2" id="KW-1133">Transmembrane helix</keyword>
<accession>A0AAW0C8X6</accession>
<dbReference type="InterPro" id="IPR045338">
    <property type="entry name" value="DUF6535"/>
</dbReference>
<sequence length="807" mass="90192">MSDHADPELAGPDFDSSMGQDSGSEPAYSYEPGLEFRAVHFLSVQFANLSKLMTEQTDLLRRIEARQASADLSRKPMPQVPATSSSAWNPLLKSFVNETIQPQVNRWQHGLDSLLVFLGLFSAVVTSFLADSLNNLKPDEAARTNELLLNISDIITAIGGASLSNLTLSSPSTFEPDPSDIRVNSFYSLSLVLSLSIAALVVAGRGFLNMVTWSPHKKAVFRLSDIHARWGAAERILRPGIESLTQLVVIPVLLFIAAIVDVLISTVLPIFPRPRLIFVATGLCLLSITTVASVLLISSLASLLRVAIIRSLSYLGNTSAWFTKFPKAQLSEPDSSDLEKCAKLSHPSFPLSDAVQSYHQILQGTHDDDALDLAASALLDILKVPGSSRRSKLTDIEIATFSHLLSPEASTRSNRTAAEVFAATYGDNSWISQETRLLDSAYPLLDQFFDAMQRYHTDYYSGLSFMNMWDSPFIRALAVAVGYRPGPIHPVVYILSARALNWELWSPDRSSATTNENLLRLVWKVLDVKLTKVYFQDIESPMKRAEMHALIYTSQPGEWVEVDSRSLLESLIFLFEHGNLDQYPWITDFVQWIAGWASLDALIVDMLHTLHSDILQQPWVTWTMKHNFLTCIELIMNACAQRPDALSGHQMLNLCSLCATNALRCMEAFVSPLDSLAFVNNFARTLSIALAAIETVQKRTLPPEMTNDYRIKLLRVLKDVLRIKDWMDRQGYHFHGEQMGNHVQVVVDHVNSEEQLLEVPDRMPSSPGITIARPLRHLSFTRVKWIRQQGIKYGETAGLEERQTEGR</sequence>
<feature type="transmembrane region" description="Helical" evidence="2">
    <location>
        <begin position="247"/>
        <end position="271"/>
    </location>
</feature>
<feature type="transmembrane region" description="Helical" evidence="2">
    <location>
        <begin position="114"/>
        <end position="135"/>
    </location>
</feature>
<evidence type="ECO:0000259" key="3">
    <source>
        <dbReference type="Pfam" id="PF20153"/>
    </source>
</evidence>
<feature type="region of interest" description="Disordered" evidence="1">
    <location>
        <begin position="1"/>
        <end position="26"/>
    </location>
</feature>
<evidence type="ECO:0000256" key="2">
    <source>
        <dbReference type="SAM" id="Phobius"/>
    </source>
</evidence>
<dbReference type="Pfam" id="PF20153">
    <property type="entry name" value="DUF6535"/>
    <property type="match status" value="1"/>
</dbReference>
<gene>
    <name evidence="4" type="ORF">R3P38DRAFT_3392059</name>
</gene>
<feature type="transmembrane region" description="Helical" evidence="2">
    <location>
        <begin position="186"/>
        <end position="208"/>
    </location>
</feature>
<feature type="domain" description="DUF6535" evidence="3">
    <location>
        <begin position="96"/>
        <end position="264"/>
    </location>
</feature>
<name>A0AAW0C8X6_9AGAR</name>
<keyword evidence="2" id="KW-0812">Transmembrane</keyword>
<dbReference type="Proteomes" id="UP001362999">
    <property type="component" value="Unassembled WGS sequence"/>
</dbReference>